<evidence type="ECO:0000313" key="1">
    <source>
        <dbReference type="EMBL" id="AGK86874.1"/>
    </source>
</evidence>
<dbReference type="EMBL" id="KC699836">
    <property type="protein sequence ID" value="AGK86874.1"/>
    <property type="molecule type" value="Genomic_DNA"/>
</dbReference>
<evidence type="ECO:0000313" key="2">
    <source>
        <dbReference type="Proteomes" id="UP000258501"/>
    </source>
</evidence>
<proteinExistence type="predicted"/>
<sequence>MSIGLEIKRLLDEGYRVKSEAAGRVGEITSVSKNGHNIRYIFRGGDSQYIGLTTFNIGDKVRIEKRDDHYAVVNVIEN</sequence>
<dbReference type="Proteomes" id="UP000258501">
    <property type="component" value="Segment"/>
</dbReference>
<keyword evidence="2" id="KW-1185">Reference proteome</keyword>
<name>R4JK48_9CAUD</name>
<reference evidence="1 2" key="1">
    <citation type="submission" date="2013-02" db="EMBL/GenBank/DDBJ databases">
        <authorList>
            <person name="Lukaszewicz M."/>
            <person name="Biegalska A."/>
            <person name="Krasowska A."/>
        </authorList>
    </citation>
    <scope>NUCLEOTIDE SEQUENCE [LARGE SCALE GENOMIC DNA]</scope>
</reference>
<accession>R4JK48</accession>
<protein>
    <submittedName>
        <fullName evidence="1">Uncharacterized protein</fullName>
    </submittedName>
</protein>
<organism evidence="1 2">
    <name type="scientific">Bacillus phage SIOphi</name>
    <dbReference type="NCBI Taxonomy" id="1285382"/>
    <lineage>
        <taxon>Viruses</taxon>
        <taxon>Duplodnaviria</taxon>
        <taxon>Heunggongvirae</taxon>
        <taxon>Uroviricota</taxon>
        <taxon>Caudoviricetes</taxon>
        <taxon>Herelleviridae</taxon>
        <taxon>Bastillevirinae</taxon>
        <taxon>Siophivirus</taxon>
        <taxon>Siophivirus SIOphi</taxon>
    </lineage>
</organism>
<gene>
    <name evidence="1" type="ORF">SIOphi_00330</name>
</gene>